<dbReference type="EMBL" id="CP056159">
    <property type="protein sequence ID" value="QLV00765.1"/>
    <property type="molecule type" value="Genomic_DNA"/>
</dbReference>
<evidence type="ECO:0000313" key="2">
    <source>
        <dbReference type="Proteomes" id="UP000512115"/>
    </source>
</evidence>
<accession>A0A7H9K4A2</accession>
<organism evidence="1 2">
    <name type="scientific">Escherichia marmotae</name>
    <dbReference type="NCBI Taxonomy" id="1499973"/>
    <lineage>
        <taxon>Bacteria</taxon>
        <taxon>Pseudomonadati</taxon>
        <taxon>Pseudomonadota</taxon>
        <taxon>Gammaproteobacteria</taxon>
        <taxon>Enterobacterales</taxon>
        <taxon>Enterobacteriaceae</taxon>
        <taxon>Escherichia</taxon>
    </lineage>
</organism>
<dbReference type="AlphaFoldDB" id="A0A7H9K4A2"/>
<dbReference type="RefSeq" id="WP_181474865.1">
    <property type="nucleotide sequence ID" value="NZ_CP056159.1"/>
</dbReference>
<name>A0A7H9K4A2_9ESCH</name>
<sequence>MSKYKLFAQLSRYSLEAQIDDFEKYILGAGGQNRVDLAELKKAYEDEKKNAPDDYINYLEDYYSEQYDFLVNIQPNIFNKSALVSLYSCLEHNLNDYCNICQRIVNTNISVTDFNGDGIHKVKRYLTKLMDINFGLSQEWQFMTEFNKVRNCIVHANGDIKKMSTAVALKDIIDKTPTLSLNNENNIIISLDYLKDTITKIRELFQWLYTHLDQSSK</sequence>
<protein>
    <recommendedName>
        <fullName evidence="3">RiboL-PSP-HEPN domain-containing protein</fullName>
    </recommendedName>
</protein>
<proteinExistence type="predicted"/>
<dbReference type="Proteomes" id="UP000512115">
    <property type="component" value="Chromosome"/>
</dbReference>
<gene>
    <name evidence="1" type="ORF">HV284_06565</name>
</gene>
<evidence type="ECO:0000313" key="1">
    <source>
        <dbReference type="EMBL" id="QLV00765.1"/>
    </source>
</evidence>
<reference evidence="1 2" key="1">
    <citation type="submission" date="2020-06" db="EMBL/GenBank/DDBJ databases">
        <title>REHAB project genomes.</title>
        <authorList>
            <person name="Shaw L.P."/>
        </authorList>
    </citation>
    <scope>NUCLEOTIDE SEQUENCE [LARGE SCALE GENOMIC DNA]</scope>
    <source>
        <strain evidence="1 2">RHBSTW-00814</strain>
    </source>
</reference>
<evidence type="ECO:0008006" key="3">
    <source>
        <dbReference type="Google" id="ProtNLM"/>
    </source>
</evidence>